<reference evidence="3" key="1">
    <citation type="journal article" date="2011" name="Nat. Commun.">
        <title>Effector diversification within compartments of the Leptosphaeria maculans genome affected by Repeat-Induced Point mutations.</title>
        <authorList>
            <person name="Rouxel T."/>
            <person name="Grandaubert J."/>
            <person name="Hane J.K."/>
            <person name="Hoede C."/>
            <person name="van de Wouw A.P."/>
            <person name="Couloux A."/>
            <person name="Dominguez V."/>
            <person name="Anthouard V."/>
            <person name="Bally P."/>
            <person name="Bourras S."/>
            <person name="Cozijnsen A.J."/>
            <person name="Ciuffetti L.M."/>
            <person name="Degrave A."/>
            <person name="Dilmaghani A."/>
            <person name="Duret L."/>
            <person name="Fudal I."/>
            <person name="Goodwin S.B."/>
            <person name="Gout L."/>
            <person name="Glaser N."/>
            <person name="Linglin J."/>
            <person name="Kema G.H.J."/>
            <person name="Lapalu N."/>
            <person name="Lawrence C.B."/>
            <person name="May K."/>
            <person name="Meyer M."/>
            <person name="Ollivier B."/>
            <person name="Poulain J."/>
            <person name="Schoch C.L."/>
            <person name="Simon A."/>
            <person name="Spatafora J.W."/>
            <person name="Stachowiak A."/>
            <person name="Turgeon B.G."/>
            <person name="Tyler B.M."/>
            <person name="Vincent D."/>
            <person name="Weissenbach J."/>
            <person name="Amselem J."/>
            <person name="Quesneville H."/>
            <person name="Oliver R.P."/>
            <person name="Wincker P."/>
            <person name="Balesdent M.-H."/>
            <person name="Howlett B.J."/>
        </authorList>
    </citation>
    <scope>NUCLEOTIDE SEQUENCE [LARGE SCALE GENOMIC DNA]</scope>
    <source>
        <strain evidence="3">JN3 / isolate v23.1.3 / race Av1-4-5-6-7-8</strain>
    </source>
</reference>
<evidence type="ECO:0000256" key="1">
    <source>
        <dbReference type="SAM" id="Phobius"/>
    </source>
</evidence>
<keyword evidence="1" id="KW-0812">Transmembrane</keyword>
<dbReference type="AlphaFoldDB" id="E5A3R1"/>
<organism evidence="3">
    <name type="scientific">Leptosphaeria maculans (strain JN3 / isolate v23.1.3 / race Av1-4-5-6-7-8)</name>
    <name type="common">Blackleg fungus</name>
    <name type="synonym">Phoma lingam</name>
    <dbReference type="NCBI Taxonomy" id="985895"/>
    <lineage>
        <taxon>Eukaryota</taxon>
        <taxon>Fungi</taxon>
        <taxon>Dikarya</taxon>
        <taxon>Ascomycota</taxon>
        <taxon>Pezizomycotina</taxon>
        <taxon>Dothideomycetes</taxon>
        <taxon>Pleosporomycetidae</taxon>
        <taxon>Pleosporales</taxon>
        <taxon>Pleosporineae</taxon>
        <taxon>Leptosphaeriaceae</taxon>
        <taxon>Plenodomus</taxon>
        <taxon>Plenodomus lingam/Leptosphaeria maculans species complex</taxon>
    </lineage>
</organism>
<dbReference type="Proteomes" id="UP000002668">
    <property type="component" value="Genome"/>
</dbReference>
<keyword evidence="1" id="KW-0472">Membrane</keyword>
<dbReference type="OrthoDB" id="3787252at2759"/>
<sequence>MQLPTASHHPNLQARLRGNMRLYTVFSILVQCSLLQATAAAAESMELTVNNAIALNTSMLDTDTTNCTMKQTKHTEIMTCIFSQPRTHTVHCTRSQRSHTNSPPLRLRILGVENTTYVPENAESMLNIFIARELYYEHKTRSKKPPLTARYSRDYGLVQQEEVLTRAKKKIFATFIVMLTLLTMIVGTVAMFNAQHMFKMGSSDQKEVLDLALQRNDLIDKIRECARQKQWLHAELDKVRAEEISRGSDTLSMATIVS</sequence>
<accession>E5A3R1</accession>
<feature type="transmembrane region" description="Helical" evidence="1">
    <location>
        <begin position="171"/>
        <end position="192"/>
    </location>
</feature>
<dbReference type="InParanoid" id="E5A3R1"/>
<dbReference type="EMBL" id="FP929133">
    <property type="protein sequence ID" value="CBX98274.1"/>
    <property type="molecule type" value="Genomic_DNA"/>
</dbReference>
<protein>
    <submittedName>
        <fullName evidence="2">Predicted protein</fullName>
    </submittedName>
</protein>
<keyword evidence="3" id="KW-1185">Reference proteome</keyword>
<dbReference type="HOGENOM" id="CLU_1077959_0_0_1"/>
<dbReference type="GeneID" id="13286388"/>
<proteinExistence type="predicted"/>
<keyword evidence="1" id="KW-1133">Transmembrane helix</keyword>
<dbReference type="VEuPathDB" id="FungiDB:LEMA_P096830.1"/>
<gene>
    <name evidence="2" type="ORF">LEMA_P096830.1</name>
</gene>
<evidence type="ECO:0000313" key="2">
    <source>
        <dbReference type="EMBL" id="CBX98274.1"/>
    </source>
</evidence>
<name>E5A3R1_LEPMJ</name>
<evidence type="ECO:0000313" key="3">
    <source>
        <dbReference type="Proteomes" id="UP000002668"/>
    </source>
</evidence>